<dbReference type="Proteomes" id="UP000716004">
    <property type="component" value="Unassembled WGS sequence"/>
</dbReference>
<dbReference type="InterPro" id="IPR004843">
    <property type="entry name" value="Calcineurin-like_PHP"/>
</dbReference>
<dbReference type="InterPro" id="IPR029052">
    <property type="entry name" value="Metallo-depent_PP-like"/>
</dbReference>
<dbReference type="PANTHER" id="PTHR30337:SF7">
    <property type="entry name" value="PHOSPHOESTERASE"/>
    <property type="match status" value="1"/>
</dbReference>
<dbReference type="EMBL" id="JAHEAC010000028">
    <property type="protein sequence ID" value="MBX8643927.1"/>
    <property type="molecule type" value="Genomic_DNA"/>
</dbReference>
<protein>
    <submittedName>
        <fullName evidence="4">DNA repair exonuclease</fullName>
    </submittedName>
</protein>
<evidence type="ECO:0000313" key="4">
    <source>
        <dbReference type="EMBL" id="MBX8643927.1"/>
    </source>
</evidence>
<gene>
    <name evidence="3" type="ORF">J9259_01050</name>
    <name evidence="4" type="ORF">KIY12_04300</name>
</gene>
<dbReference type="AlphaFoldDB" id="A0A8J7YSU6"/>
<evidence type="ECO:0000313" key="5">
    <source>
        <dbReference type="Proteomes" id="UP000750197"/>
    </source>
</evidence>
<dbReference type="EMBL" id="JAGVSJ010000001">
    <property type="protein sequence ID" value="MBX8631100.1"/>
    <property type="molecule type" value="Genomic_DNA"/>
</dbReference>
<dbReference type="SUPFAM" id="SSF56300">
    <property type="entry name" value="Metallo-dependent phosphatases"/>
    <property type="match status" value="1"/>
</dbReference>
<dbReference type="InterPro" id="IPR041796">
    <property type="entry name" value="Mre11_N"/>
</dbReference>
<dbReference type="InterPro" id="IPR050535">
    <property type="entry name" value="DNA_Repair-Maintenance_Comp"/>
</dbReference>
<evidence type="ECO:0000313" key="3">
    <source>
        <dbReference type="EMBL" id="MBX8631100.1"/>
    </source>
</evidence>
<accession>A0A8J7YSU6</accession>
<comment type="caution">
    <text evidence="4">The sequence shown here is derived from an EMBL/GenBank/DDBJ whole genome shotgun (WGS) entry which is preliminary data.</text>
</comment>
<dbReference type="PANTHER" id="PTHR30337">
    <property type="entry name" value="COMPONENT OF ATP-DEPENDENT DSDNA EXONUCLEASE"/>
    <property type="match status" value="1"/>
</dbReference>
<keyword evidence="1" id="KW-0378">Hydrolase</keyword>
<keyword evidence="4" id="KW-0269">Exonuclease</keyword>
<dbReference type="Pfam" id="PF00149">
    <property type="entry name" value="Metallophos"/>
    <property type="match status" value="1"/>
</dbReference>
<dbReference type="CDD" id="cd00840">
    <property type="entry name" value="MPP_Mre11_N"/>
    <property type="match status" value="1"/>
</dbReference>
<evidence type="ECO:0000256" key="1">
    <source>
        <dbReference type="ARBA" id="ARBA00022801"/>
    </source>
</evidence>
<organism evidence="4 5">
    <name type="scientific">Candidatus Sysuiplasma superficiale</name>
    <dbReference type="NCBI Taxonomy" id="2823368"/>
    <lineage>
        <taxon>Archaea</taxon>
        <taxon>Methanobacteriati</taxon>
        <taxon>Thermoplasmatota</taxon>
        <taxon>Thermoplasmata</taxon>
        <taxon>Candidatus Sysuiplasmatales</taxon>
        <taxon>Candidatus Sysuiplasmataceae</taxon>
        <taxon>Candidatus Sysuiplasma</taxon>
    </lineage>
</organism>
<keyword evidence="4" id="KW-0540">Nuclease</keyword>
<reference evidence="4" key="1">
    <citation type="submission" date="2021-05" db="EMBL/GenBank/DDBJ databases">
        <title>Genomic insights into ecological role and evolution of a novel Thermoplasmata order Candidatus Sysuiplasmatales.</title>
        <authorList>
            <person name="Yuan Y."/>
        </authorList>
    </citation>
    <scope>NUCLEOTIDE SEQUENCE</scope>
    <source>
        <strain evidence="4">TUT19-bin139</strain>
        <strain evidence="3">YP2-bin.285</strain>
    </source>
</reference>
<dbReference type="Proteomes" id="UP000750197">
    <property type="component" value="Unassembled WGS sequence"/>
</dbReference>
<name>A0A8J7YSU6_9ARCH</name>
<sequence>MVRFLHTSDWHMGLSSVQLGEKASEARKIRFQTASRIADIARSEKVEFVILAGDTFDSNNVDDFVVRSTIDLLNRFAPIPVLMLPGNHDPLTAASVWDRSLWKHAGSHINLLVEQAETRVTEDTFVYPCPVSQKLTSKDPTSWIPERRDDDIVRIGIAHGALSNVPGALNFPIPVEREKISGLDYLALGDWHSFHITGKTVYSGTHEQTKFGESEAGNVLIVDIEEPSSTPIIDKRHVGMLDWKEYSVHVIDETDVQTLRSKILSSSSLSSEILRLAVTFDRDLSDEALRSLVSLRSELVENAFYVDWPEESLQIPTGQVTPLPPGMLTDIQTILLSLYDGREMEDFKKFSDVDKMIVQEALTLLRRLSTEGTN</sequence>
<feature type="domain" description="Calcineurin-like phosphoesterase" evidence="2">
    <location>
        <begin position="3"/>
        <end position="190"/>
    </location>
</feature>
<dbReference type="GO" id="GO:0004527">
    <property type="term" value="F:exonuclease activity"/>
    <property type="evidence" value="ECO:0007669"/>
    <property type="project" value="UniProtKB-KW"/>
</dbReference>
<evidence type="ECO:0000259" key="2">
    <source>
        <dbReference type="Pfam" id="PF00149"/>
    </source>
</evidence>
<proteinExistence type="predicted"/>
<dbReference type="Gene3D" id="3.60.21.10">
    <property type="match status" value="1"/>
</dbReference>